<proteinExistence type="predicted"/>
<dbReference type="InterPro" id="IPR017451">
    <property type="entry name" value="F-box-assoc_interact_dom"/>
</dbReference>
<dbReference type="Pfam" id="PF12937">
    <property type="entry name" value="F-box-like"/>
    <property type="match status" value="1"/>
</dbReference>
<feature type="domain" description="F-box" evidence="1">
    <location>
        <begin position="4"/>
        <end position="50"/>
    </location>
</feature>
<dbReference type="OrthoDB" id="1166304at2759"/>
<dbReference type="Gene3D" id="1.20.1280.50">
    <property type="match status" value="1"/>
</dbReference>
<dbReference type="SUPFAM" id="SSF81383">
    <property type="entry name" value="F-box domain"/>
    <property type="match status" value="1"/>
</dbReference>
<sequence>MLKNKPNGHLPEELVIQILLKQSVRDLLRWKSVCKLWFTIINNPSFIEQHLEVIRNNQNNNKSSNPYFIVNSWSRTSKEQCISIVSYQTLASIPEIHRVGFASPHTICIVGSCNGIVCLIVPNKSNDYETSLLLWNPATKQTKYLNVPYSCSLKDHYKRDCCDNIGFGFDVKYNDYKVIAVAEPPCPFGVKVYSLKNNSWTMCSSCSKDDSWDRNNLTYWGVCSGGMYSWTAKGKRRIGNHKEEVIISFDMTNEVLISTPLPSITEIKPRSDYRTCPTLPINGSLAVVYDMYSNEKDAWLLGEYGVKESWTKLFSFKSIEDEWPFGFLRKSNSEKLLLIIRTTTEELVLFDPITEERNSLPILKNGTIVLQLEVNFTETLVSIT</sequence>
<evidence type="ECO:0000313" key="2">
    <source>
        <dbReference type="EMBL" id="KAH7522490.1"/>
    </source>
</evidence>
<organism evidence="2 3">
    <name type="scientific">Ziziphus jujuba var. spinosa</name>
    <dbReference type="NCBI Taxonomy" id="714518"/>
    <lineage>
        <taxon>Eukaryota</taxon>
        <taxon>Viridiplantae</taxon>
        <taxon>Streptophyta</taxon>
        <taxon>Embryophyta</taxon>
        <taxon>Tracheophyta</taxon>
        <taxon>Spermatophyta</taxon>
        <taxon>Magnoliopsida</taxon>
        <taxon>eudicotyledons</taxon>
        <taxon>Gunneridae</taxon>
        <taxon>Pentapetalae</taxon>
        <taxon>rosids</taxon>
        <taxon>fabids</taxon>
        <taxon>Rosales</taxon>
        <taxon>Rhamnaceae</taxon>
        <taxon>Paliureae</taxon>
        <taxon>Ziziphus</taxon>
    </lineage>
</organism>
<accession>A0A978V557</accession>
<comment type="caution">
    <text evidence="2">The sequence shown here is derived from an EMBL/GenBank/DDBJ whole genome shotgun (WGS) entry which is preliminary data.</text>
</comment>
<dbReference type="InterPro" id="IPR050796">
    <property type="entry name" value="SCF_F-box_component"/>
</dbReference>
<protein>
    <recommendedName>
        <fullName evidence="1">F-box domain-containing protein</fullName>
    </recommendedName>
</protein>
<dbReference type="Pfam" id="PF07734">
    <property type="entry name" value="FBA_1"/>
    <property type="match status" value="1"/>
</dbReference>
<dbReference type="Proteomes" id="UP000813462">
    <property type="component" value="Unassembled WGS sequence"/>
</dbReference>
<dbReference type="EMBL" id="JAEACU010000007">
    <property type="protein sequence ID" value="KAH7522490.1"/>
    <property type="molecule type" value="Genomic_DNA"/>
</dbReference>
<dbReference type="PANTHER" id="PTHR31672:SF13">
    <property type="entry name" value="F-BOX PROTEIN CPR30-LIKE"/>
    <property type="match status" value="1"/>
</dbReference>
<name>A0A978V557_ZIZJJ</name>
<evidence type="ECO:0000313" key="3">
    <source>
        <dbReference type="Proteomes" id="UP000813462"/>
    </source>
</evidence>
<dbReference type="NCBIfam" id="TIGR01640">
    <property type="entry name" value="F_box_assoc_1"/>
    <property type="match status" value="1"/>
</dbReference>
<dbReference type="PANTHER" id="PTHR31672">
    <property type="entry name" value="BNACNNG10540D PROTEIN"/>
    <property type="match status" value="1"/>
</dbReference>
<dbReference type="InterPro" id="IPR001810">
    <property type="entry name" value="F-box_dom"/>
</dbReference>
<dbReference type="InterPro" id="IPR006527">
    <property type="entry name" value="F-box-assoc_dom_typ1"/>
</dbReference>
<evidence type="ECO:0000259" key="1">
    <source>
        <dbReference type="PROSITE" id="PS50181"/>
    </source>
</evidence>
<dbReference type="PROSITE" id="PS50181">
    <property type="entry name" value="FBOX"/>
    <property type="match status" value="1"/>
</dbReference>
<gene>
    <name evidence="2" type="ORF">FEM48_Zijuj07G0144100</name>
</gene>
<dbReference type="AlphaFoldDB" id="A0A978V557"/>
<dbReference type="InterPro" id="IPR036047">
    <property type="entry name" value="F-box-like_dom_sf"/>
</dbReference>
<reference evidence="2" key="1">
    <citation type="journal article" date="2021" name="Front. Plant Sci.">
        <title>Chromosome-Scale Genome Assembly for Chinese Sour Jujube and Insights Into Its Genome Evolution and Domestication Signature.</title>
        <authorList>
            <person name="Shen L.-Y."/>
            <person name="Luo H."/>
            <person name="Wang X.-L."/>
            <person name="Wang X.-M."/>
            <person name="Qiu X.-J."/>
            <person name="Liu H."/>
            <person name="Zhou S.-S."/>
            <person name="Jia K.-H."/>
            <person name="Nie S."/>
            <person name="Bao Y.-T."/>
            <person name="Zhang R.-G."/>
            <person name="Yun Q.-Z."/>
            <person name="Chai Y.-H."/>
            <person name="Lu J.-Y."/>
            <person name="Li Y."/>
            <person name="Zhao S.-W."/>
            <person name="Mao J.-F."/>
            <person name="Jia S.-G."/>
            <person name="Mao Y.-M."/>
        </authorList>
    </citation>
    <scope>NUCLEOTIDE SEQUENCE</scope>
    <source>
        <strain evidence="2">AT0</strain>
        <tissue evidence="2">Leaf</tissue>
    </source>
</reference>
<dbReference type="SMART" id="SM00256">
    <property type="entry name" value="FBOX"/>
    <property type="match status" value="1"/>
</dbReference>